<proteinExistence type="predicted"/>
<evidence type="ECO:0000313" key="2">
    <source>
        <dbReference type="EMBL" id="MBB5691775.1"/>
    </source>
</evidence>
<dbReference type="AlphaFoldDB" id="A0A840XT91"/>
<protein>
    <submittedName>
        <fullName evidence="2">Putative phage protein (TIGR02218 family)</fullName>
    </submittedName>
</protein>
<organism evidence="2 3">
    <name type="scientific">Neoroseomonas alkaliterrae</name>
    <dbReference type="NCBI Taxonomy" id="1452450"/>
    <lineage>
        <taxon>Bacteria</taxon>
        <taxon>Pseudomonadati</taxon>
        <taxon>Pseudomonadota</taxon>
        <taxon>Alphaproteobacteria</taxon>
        <taxon>Acetobacterales</taxon>
        <taxon>Acetobacteraceae</taxon>
        <taxon>Neoroseomonas</taxon>
    </lineage>
</organism>
<sequence length="286" mass="30376">MKSASAALATHLAGEATTLATLWRVVRRDGAVFTFTDHDRDLVYGGETFVCALGYQRAAISAGAELAVDETELVGLLDSSAIDPAELRAGLWDHAEVRIFAVNWASLGDGDLKLRRGRLGEVIAQDDGSFRAELRGLAQPLQQTVGAMYQPECRADLGDARCKVDLTFGAGWTQQAVVETVTDSVTLVMSAAISGFANSYFEGGVAIWQSGANAGVAREVLAWNQGGRVLSLFAPPPFAPTVGDVLRIQPGCDKRKATCQAVFGNYLNFRGEPFIPGALAVLETPA</sequence>
<dbReference type="Pfam" id="PF09356">
    <property type="entry name" value="Phage_BR0599"/>
    <property type="match status" value="1"/>
</dbReference>
<dbReference type="EMBL" id="JACIJE010000017">
    <property type="protein sequence ID" value="MBB5691775.1"/>
    <property type="molecule type" value="Genomic_DNA"/>
</dbReference>
<dbReference type="RefSeq" id="WP_184487166.1">
    <property type="nucleotide sequence ID" value="NZ_JAAEDJ010000041.1"/>
</dbReference>
<dbReference type="Proteomes" id="UP000562254">
    <property type="component" value="Unassembled WGS sequence"/>
</dbReference>
<comment type="caution">
    <text evidence="2">The sequence shown here is derived from an EMBL/GenBank/DDBJ whole genome shotgun (WGS) entry which is preliminary data.</text>
</comment>
<evidence type="ECO:0000259" key="1">
    <source>
        <dbReference type="Pfam" id="PF09356"/>
    </source>
</evidence>
<dbReference type="Pfam" id="PF09931">
    <property type="entry name" value="Phage_phiJL001_Gp84_N"/>
    <property type="match status" value="1"/>
</dbReference>
<dbReference type="NCBIfam" id="TIGR02218">
    <property type="entry name" value="phg_TIGR02218"/>
    <property type="match status" value="1"/>
</dbReference>
<reference evidence="2 3" key="1">
    <citation type="submission" date="2020-08" db="EMBL/GenBank/DDBJ databases">
        <title>Genomic Encyclopedia of Type Strains, Phase IV (KMG-IV): sequencing the most valuable type-strain genomes for metagenomic binning, comparative biology and taxonomic classification.</title>
        <authorList>
            <person name="Goeker M."/>
        </authorList>
    </citation>
    <scope>NUCLEOTIDE SEQUENCE [LARGE SCALE GENOMIC DNA]</scope>
    <source>
        <strain evidence="2 3">DSM 25895</strain>
    </source>
</reference>
<accession>A0A840XT91</accession>
<evidence type="ECO:0000313" key="3">
    <source>
        <dbReference type="Proteomes" id="UP000562254"/>
    </source>
</evidence>
<gene>
    <name evidence="2" type="ORF">FHS88_003936</name>
</gene>
<keyword evidence="3" id="KW-1185">Reference proteome</keyword>
<dbReference type="InterPro" id="IPR018964">
    <property type="entry name" value="Phage_phiJL001_Gp84_C"/>
</dbReference>
<feature type="domain" description="Bacteriophage phiJL001 Gp84 C-terminal" evidence="1">
    <location>
        <begin position="200"/>
        <end position="277"/>
    </location>
</feature>
<name>A0A840XT91_9PROT</name>
<dbReference type="InterPro" id="IPR011928">
    <property type="entry name" value="Phage_phiJL001_Gp84"/>
</dbReference>